<reference evidence="1 2" key="1">
    <citation type="submission" date="2019-05" db="EMBL/GenBank/DDBJ databases">
        <title>Another draft genome of Portunus trituberculatus and its Hox gene families provides insights of decapod evolution.</title>
        <authorList>
            <person name="Jeong J.-H."/>
            <person name="Song I."/>
            <person name="Kim S."/>
            <person name="Choi T."/>
            <person name="Kim D."/>
            <person name="Ryu S."/>
            <person name="Kim W."/>
        </authorList>
    </citation>
    <scope>NUCLEOTIDE SEQUENCE [LARGE SCALE GENOMIC DNA]</scope>
    <source>
        <tissue evidence="1">Muscle</tissue>
    </source>
</reference>
<proteinExistence type="predicted"/>
<protein>
    <submittedName>
        <fullName evidence="1">Uncharacterized protein</fullName>
    </submittedName>
</protein>
<gene>
    <name evidence="1" type="ORF">E2C01_002568</name>
</gene>
<comment type="caution">
    <text evidence="1">The sequence shown here is derived from an EMBL/GenBank/DDBJ whole genome shotgun (WGS) entry which is preliminary data.</text>
</comment>
<keyword evidence="2" id="KW-1185">Reference proteome</keyword>
<name>A0A5B7CLK5_PORTR</name>
<dbReference type="AlphaFoldDB" id="A0A5B7CLK5"/>
<dbReference type="EMBL" id="VSRR010000094">
    <property type="protein sequence ID" value="MPC09948.1"/>
    <property type="molecule type" value="Genomic_DNA"/>
</dbReference>
<dbReference type="Proteomes" id="UP000324222">
    <property type="component" value="Unassembled WGS sequence"/>
</dbReference>
<sequence length="65" mass="7321">MLHLNATAKQQRWLAAAPSTLTLSPTLNLSSIEIIMPEARKAAHLSWATFRIATRRQAPRLPSQW</sequence>
<organism evidence="1 2">
    <name type="scientific">Portunus trituberculatus</name>
    <name type="common">Swimming crab</name>
    <name type="synonym">Neptunus trituberculatus</name>
    <dbReference type="NCBI Taxonomy" id="210409"/>
    <lineage>
        <taxon>Eukaryota</taxon>
        <taxon>Metazoa</taxon>
        <taxon>Ecdysozoa</taxon>
        <taxon>Arthropoda</taxon>
        <taxon>Crustacea</taxon>
        <taxon>Multicrustacea</taxon>
        <taxon>Malacostraca</taxon>
        <taxon>Eumalacostraca</taxon>
        <taxon>Eucarida</taxon>
        <taxon>Decapoda</taxon>
        <taxon>Pleocyemata</taxon>
        <taxon>Brachyura</taxon>
        <taxon>Eubrachyura</taxon>
        <taxon>Portunoidea</taxon>
        <taxon>Portunidae</taxon>
        <taxon>Portuninae</taxon>
        <taxon>Portunus</taxon>
    </lineage>
</organism>
<evidence type="ECO:0000313" key="2">
    <source>
        <dbReference type="Proteomes" id="UP000324222"/>
    </source>
</evidence>
<accession>A0A5B7CLK5</accession>
<evidence type="ECO:0000313" key="1">
    <source>
        <dbReference type="EMBL" id="MPC09948.1"/>
    </source>
</evidence>